<evidence type="ECO:0000256" key="6">
    <source>
        <dbReference type="ARBA" id="ARBA00023315"/>
    </source>
</evidence>
<keyword evidence="3" id="KW-0819">tRNA processing</keyword>
<evidence type="ECO:0000259" key="8">
    <source>
        <dbReference type="Pfam" id="PF00814"/>
    </source>
</evidence>
<dbReference type="GO" id="GO:0061711">
    <property type="term" value="F:tRNA N(6)-L-threonylcarbamoyladenine synthase activity"/>
    <property type="evidence" value="ECO:0007669"/>
    <property type="project" value="UniProtKB-EC"/>
</dbReference>
<evidence type="ECO:0000256" key="4">
    <source>
        <dbReference type="ARBA" id="ARBA00022723"/>
    </source>
</evidence>
<evidence type="ECO:0000256" key="3">
    <source>
        <dbReference type="ARBA" id="ARBA00022694"/>
    </source>
</evidence>
<evidence type="ECO:0000256" key="5">
    <source>
        <dbReference type="ARBA" id="ARBA00023004"/>
    </source>
</evidence>
<dbReference type="PATRIC" id="fig|1391653.3.peg.1833"/>
<keyword evidence="2" id="KW-0808">Transferase</keyword>
<sequence length="247" mass="25413">MASQTLLGIDTSTLSISVALVRLEADGSWRTLASRDRGASGPNHSTLLPGWVDELLGETGLTLAGLDGVAVSLGPGSFTGLRIALATGKGLAYGAEIPLAGASSLEAMALAAARLAPDAAAVVPILDARKQEVYAGFFRPVAGGVEALGDGPAEVVAKPERVAERLASLEGPLVLLGEGYFAYRAIFDEATAGLRAPPLDGLPETPPAAEVAVLGFRTPQTFSKSAIFALEPHYLRPSEAELKRQAS</sequence>
<dbReference type="InterPro" id="IPR022496">
    <property type="entry name" value="T6A_TsaB"/>
</dbReference>
<keyword evidence="5" id="KW-0408">Iron</keyword>
<dbReference type="KEGG" id="vin:AKJ08_1747"/>
<dbReference type="GO" id="GO:0002949">
    <property type="term" value="P:tRNA threonylcarbamoyladenosine modification"/>
    <property type="evidence" value="ECO:0007669"/>
    <property type="project" value="InterPro"/>
</dbReference>
<organism evidence="9 10">
    <name type="scientific">Vulgatibacter incomptus</name>
    <dbReference type="NCBI Taxonomy" id="1391653"/>
    <lineage>
        <taxon>Bacteria</taxon>
        <taxon>Pseudomonadati</taxon>
        <taxon>Myxococcota</taxon>
        <taxon>Myxococcia</taxon>
        <taxon>Myxococcales</taxon>
        <taxon>Cystobacterineae</taxon>
        <taxon>Vulgatibacteraceae</taxon>
        <taxon>Vulgatibacter</taxon>
    </lineage>
</organism>
<keyword evidence="10" id="KW-1185">Reference proteome</keyword>
<evidence type="ECO:0000313" key="9">
    <source>
        <dbReference type="EMBL" id="AKU91360.1"/>
    </source>
</evidence>
<feature type="domain" description="Gcp-like" evidence="8">
    <location>
        <begin position="43"/>
        <end position="214"/>
    </location>
</feature>
<evidence type="ECO:0000313" key="10">
    <source>
        <dbReference type="Proteomes" id="UP000055590"/>
    </source>
</evidence>
<dbReference type="Gene3D" id="3.30.420.40">
    <property type="match status" value="2"/>
</dbReference>
<evidence type="ECO:0000256" key="7">
    <source>
        <dbReference type="ARBA" id="ARBA00048117"/>
    </source>
</evidence>
<protein>
    <recommendedName>
        <fullName evidence="1">N(6)-L-threonylcarbamoyladenine synthase</fullName>
        <ecNumber evidence="1">2.3.1.234</ecNumber>
    </recommendedName>
</protein>
<dbReference type="Pfam" id="PF00814">
    <property type="entry name" value="TsaD"/>
    <property type="match status" value="1"/>
</dbReference>
<proteinExistence type="predicted"/>
<dbReference type="InterPro" id="IPR000905">
    <property type="entry name" value="Gcp-like_dom"/>
</dbReference>
<evidence type="ECO:0000256" key="2">
    <source>
        <dbReference type="ARBA" id="ARBA00022679"/>
    </source>
</evidence>
<keyword evidence="4" id="KW-0479">Metal-binding</keyword>
<dbReference type="PANTHER" id="PTHR11735">
    <property type="entry name" value="TRNA N6-ADENOSINE THREONYLCARBAMOYLTRANSFERASE"/>
    <property type="match status" value="1"/>
</dbReference>
<comment type="catalytic activity">
    <reaction evidence="7">
        <text>L-threonylcarbamoyladenylate + adenosine(37) in tRNA = N(6)-L-threonylcarbamoyladenosine(37) in tRNA + AMP + H(+)</text>
        <dbReference type="Rhea" id="RHEA:37059"/>
        <dbReference type="Rhea" id="RHEA-COMP:10162"/>
        <dbReference type="Rhea" id="RHEA-COMP:10163"/>
        <dbReference type="ChEBI" id="CHEBI:15378"/>
        <dbReference type="ChEBI" id="CHEBI:73682"/>
        <dbReference type="ChEBI" id="CHEBI:74411"/>
        <dbReference type="ChEBI" id="CHEBI:74418"/>
        <dbReference type="ChEBI" id="CHEBI:456215"/>
        <dbReference type="EC" id="2.3.1.234"/>
    </reaction>
</comment>
<dbReference type="PRINTS" id="PR00789">
    <property type="entry name" value="OSIALOPTASE"/>
</dbReference>
<dbReference type="Proteomes" id="UP000055590">
    <property type="component" value="Chromosome"/>
</dbReference>
<dbReference type="NCBIfam" id="TIGR03725">
    <property type="entry name" value="T6A_YeaZ"/>
    <property type="match status" value="1"/>
</dbReference>
<dbReference type="InterPro" id="IPR017861">
    <property type="entry name" value="KAE1/TsaD"/>
</dbReference>
<dbReference type="InterPro" id="IPR043129">
    <property type="entry name" value="ATPase_NBD"/>
</dbReference>
<evidence type="ECO:0000256" key="1">
    <source>
        <dbReference type="ARBA" id="ARBA00012156"/>
    </source>
</evidence>
<dbReference type="EC" id="2.3.1.234" evidence="1"/>
<dbReference type="CDD" id="cd24032">
    <property type="entry name" value="ASKHA_NBD_TsaB"/>
    <property type="match status" value="1"/>
</dbReference>
<gene>
    <name evidence="9" type="ORF">AKJ08_1747</name>
</gene>
<dbReference type="GO" id="GO:0046872">
    <property type="term" value="F:metal ion binding"/>
    <property type="evidence" value="ECO:0007669"/>
    <property type="project" value="UniProtKB-KW"/>
</dbReference>
<dbReference type="AlphaFoldDB" id="A0A0K1PCW2"/>
<reference evidence="9 10" key="1">
    <citation type="submission" date="2015-08" db="EMBL/GenBank/DDBJ databases">
        <authorList>
            <person name="Babu N.S."/>
            <person name="Beckwith C.J."/>
            <person name="Beseler K.G."/>
            <person name="Brison A."/>
            <person name="Carone J.V."/>
            <person name="Caskin T.P."/>
            <person name="Diamond M."/>
            <person name="Durham M.E."/>
            <person name="Foxe J.M."/>
            <person name="Go M."/>
            <person name="Henderson B.A."/>
            <person name="Jones I.B."/>
            <person name="McGettigan J.A."/>
            <person name="Micheletti S.J."/>
            <person name="Nasrallah M.E."/>
            <person name="Ortiz D."/>
            <person name="Piller C.R."/>
            <person name="Privatt S.R."/>
            <person name="Schneider S.L."/>
            <person name="Sharp S."/>
            <person name="Smith T.C."/>
            <person name="Stanton J.D."/>
            <person name="Ullery H.E."/>
            <person name="Wilson R.J."/>
            <person name="Serrano M.G."/>
            <person name="Buck G."/>
            <person name="Lee V."/>
            <person name="Wang Y."/>
            <person name="Carvalho R."/>
            <person name="Voegtly L."/>
            <person name="Shi R."/>
            <person name="Duckworth R."/>
            <person name="Johnson A."/>
            <person name="Loviza R."/>
            <person name="Walstead R."/>
            <person name="Shah Z."/>
            <person name="Kiflezghi M."/>
            <person name="Wade K."/>
            <person name="Ball S.L."/>
            <person name="Bradley K.W."/>
            <person name="Asai D.J."/>
            <person name="Bowman C.A."/>
            <person name="Russell D.A."/>
            <person name="Pope W.H."/>
            <person name="Jacobs-Sera D."/>
            <person name="Hendrix R.W."/>
            <person name="Hatfull G.F."/>
        </authorList>
    </citation>
    <scope>NUCLEOTIDE SEQUENCE [LARGE SCALE GENOMIC DNA]</scope>
    <source>
        <strain evidence="9 10">DSM 27710</strain>
    </source>
</reference>
<name>A0A0K1PCW2_9BACT</name>
<dbReference type="GO" id="GO:0005829">
    <property type="term" value="C:cytosol"/>
    <property type="evidence" value="ECO:0007669"/>
    <property type="project" value="TreeGrafter"/>
</dbReference>
<dbReference type="RefSeq" id="WP_050725681.1">
    <property type="nucleotide sequence ID" value="NZ_CP012332.1"/>
</dbReference>
<dbReference type="PANTHER" id="PTHR11735:SF11">
    <property type="entry name" value="TRNA THREONYLCARBAMOYLADENOSINE BIOSYNTHESIS PROTEIN TSAB"/>
    <property type="match status" value="1"/>
</dbReference>
<dbReference type="STRING" id="1391653.AKJ08_1747"/>
<dbReference type="SUPFAM" id="SSF53067">
    <property type="entry name" value="Actin-like ATPase domain"/>
    <property type="match status" value="2"/>
</dbReference>
<accession>A0A0K1PCW2</accession>
<dbReference type="EMBL" id="CP012332">
    <property type="protein sequence ID" value="AKU91360.1"/>
    <property type="molecule type" value="Genomic_DNA"/>
</dbReference>
<keyword evidence="6" id="KW-0012">Acyltransferase</keyword>